<dbReference type="PIRSF" id="PIRSF002703">
    <property type="entry name" value="Thaumatin"/>
    <property type="match status" value="1"/>
</dbReference>
<feature type="disulfide bond" evidence="1">
    <location>
        <begin position="90"/>
        <end position="96"/>
    </location>
</feature>
<dbReference type="PANTHER" id="PTHR31013:SF2">
    <property type="entry name" value="THAUMATIN-LIKE PROTEIN"/>
    <property type="match status" value="1"/>
</dbReference>
<gene>
    <name evidence="3" type="ORF">CYLTODRAFT_378253</name>
</gene>
<dbReference type="InterPro" id="IPR001938">
    <property type="entry name" value="Thaumatin"/>
</dbReference>
<dbReference type="PRINTS" id="PR00347">
    <property type="entry name" value="THAUMATIN"/>
</dbReference>
<dbReference type="Proteomes" id="UP000054007">
    <property type="component" value="Unassembled WGS sequence"/>
</dbReference>
<dbReference type="EMBL" id="KN880564">
    <property type="protein sequence ID" value="KIY66150.1"/>
    <property type="molecule type" value="Genomic_DNA"/>
</dbReference>
<reference evidence="3 4" key="1">
    <citation type="journal article" date="2015" name="Fungal Genet. Biol.">
        <title>Evolution of novel wood decay mechanisms in Agaricales revealed by the genome sequences of Fistulina hepatica and Cylindrobasidium torrendii.</title>
        <authorList>
            <person name="Floudas D."/>
            <person name="Held B.W."/>
            <person name="Riley R."/>
            <person name="Nagy L.G."/>
            <person name="Koehler G."/>
            <person name="Ransdell A.S."/>
            <person name="Younus H."/>
            <person name="Chow J."/>
            <person name="Chiniquy J."/>
            <person name="Lipzen A."/>
            <person name="Tritt A."/>
            <person name="Sun H."/>
            <person name="Haridas S."/>
            <person name="LaButti K."/>
            <person name="Ohm R.A."/>
            <person name="Kues U."/>
            <person name="Blanchette R.A."/>
            <person name="Grigoriev I.V."/>
            <person name="Minto R.E."/>
            <person name="Hibbett D.S."/>
        </authorList>
    </citation>
    <scope>NUCLEOTIDE SEQUENCE [LARGE SCALE GENOMIC DNA]</scope>
    <source>
        <strain evidence="3 4">FP15055 ss-10</strain>
    </source>
</reference>
<dbReference type="STRING" id="1314674.A0A0D7B7E1"/>
<dbReference type="Pfam" id="PF00314">
    <property type="entry name" value="Thaumatin"/>
    <property type="match status" value="1"/>
</dbReference>
<feature type="signal peptide" evidence="2">
    <location>
        <begin position="1"/>
        <end position="18"/>
    </location>
</feature>
<evidence type="ECO:0000256" key="2">
    <source>
        <dbReference type="SAM" id="SignalP"/>
    </source>
</evidence>
<dbReference type="Gene3D" id="2.60.110.10">
    <property type="entry name" value="Thaumatin"/>
    <property type="match status" value="1"/>
</dbReference>
<organism evidence="3 4">
    <name type="scientific">Cylindrobasidium torrendii FP15055 ss-10</name>
    <dbReference type="NCBI Taxonomy" id="1314674"/>
    <lineage>
        <taxon>Eukaryota</taxon>
        <taxon>Fungi</taxon>
        <taxon>Dikarya</taxon>
        <taxon>Basidiomycota</taxon>
        <taxon>Agaricomycotina</taxon>
        <taxon>Agaricomycetes</taxon>
        <taxon>Agaricomycetidae</taxon>
        <taxon>Agaricales</taxon>
        <taxon>Marasmiineae</taxon>
        <taxon>Physalacriaceae</taxon>
        <taxon>Cylindrobasidium</taxon>
    </lineage>
</organism>
<keyword evidence="4" id="KW-1185">Reference proteome</keyword>
<evidence type="ECO:0000313" key="3">
    <source>
        <dbReference type="EMBL" id="KIY66150.1"/>
    </source>
</evidence>
<sequence length="185" mass="19227">MKFSTAAAALAFAASANAFTINFVNRCSYTVWPAVGKAPNGQPDTSVAFGARLNAGASVSYGVDDRALGIRAWGRTGCDGNGANCATGACVGGLVCTDAGLNSNAIVSEYGYGDFGQWGGERTSWDLSRVGLSININTGLSSSDGQSVLCRQDNCPDDQAYSWDTDYAADRNSPLGQTYTHTFCA</sequence>
<name>A0A0D7B7E1_9AGAR</name>
<keyword evidence="1" id="KW-1015">Disulfide bond</keyword>
<accession>A0A0D7B7E1</accession>
<dbReference type="SUPFAM" id="SSF49870">
    <property type="entry name" value="Osmotin, thaumatin-like protein"/>
    <property type="match status" value="1"/>
</dbReference>
<feature type="chain" id="PRO_5002317142" evidence="2">
    <location>
        <begin position="19"/>
        <end position="185"/>
    </location>
</feature>
<evidence type="ECO:0000256" key="1">
    <source>
        <dbReference type="PIRSR" id="PIRSR002703-1"/>
    </source>
</evidence>
<dbReference type="AlphaFoldDB" id="A0A0D7B7E1"/>
<feature type="disulfide bond" evidence="1">
    <location>
        <begin position="78"/>
        <end position="85"/>
    </location>
</feature>
<dbReference type="PROSITE" id="PS51367">
    <property type="entry name" value="THAUMATIN_2"/>
    <property type="match status" value="1"/>
</dbReference>
<dbReference type="SMART" id="SM00205">
    <property type="entry name" value="THN"/>
    <property type="match status" value="1"/>
</dbReference>
<proteinExistence type="predicted"/>
<protein>
    <submittedName>
        <fullName evidence="3">Osmotin, thaumatin-like protein</fullName>
    </submittedName>
</protein>
<dbReference type="InterPro" id="IPR037176">
    <property type="entry name" value="Osmotin/thaumatin-like_sf"/>
</dbReference>
<dbReference type="OrthoDB" id="430315at2759"/>
<dbReference type="PANTHER" id="PTHR31013">
    <property type="entry name" value="THAUMATIN FAMILY PROTEIN-RELATED"/>
    <property type="match status" value="1"/>
</dbReference>
<evidence type="ECO:0000313" key="4">
    <source>
        <dbReference type="Proteomes" id="UP000054007"/>
    </source>
</evidence>
<keyword evidence="2" id="KW-0732">Signal</keyword>